<dbReference type="GO" id="GO:0005634">
    <property type="term" value="C:nucleus"/>
    <property type="evidence" value="ECO:0007669"/>
    <property type="project" value="UniProtKB-ARBA"/>
</dbReference>
<dbReference type="InterPro" id="IPR040155">
    <property type="entry name" value="CEBPZ/Mak21-like"/>
</dbReference>
<evidence type="ECO:0000313" key="4">
    <source>
        <dbReference type="EMBL" id="KAK8113740.1"/>
    </source>
</evidence>
<accession>A0AAW0QNX1</accession>
<feature type="compositionally biased region" description="Acidic residues" evidence="2">
    <location>
        <begin position="959"/>
        <end position="975"/>
    </location>
</feature>
<dbReference type="PANTHER" id="PTHR12048">
    <property type="entry name" value="CCAAT-BINDING FACTOR-RELATED"/>
    <property type="match status" value="1"/>
</dbReference>
<name>A0AAW0QNX1_9PEZI</name>
<feature type="region of interest" description="Disordered" evidence="2">
    <location>
        <begin position="903"/>
        <end position="1021"/>
    </location>
</feature>
<keyword evidence="5" id="KW-1185">Reference proteome</keyword>
<dbReference type="InterPro" id="IPR005612">
    <property type="entry name" value="CCAAT-binding_factor"/>
</dbReference>
<feature type="compositionally biased region" description="Basic residues" evidence="2">
    <location>
        <begin position="208"/>
        <end position="227"/>
    </location>
</feature>
<gene>
    <name evidence="4" type="ORF">PG999_005809</name>
</gene>
<proteinExistence type="inferred from homology"/>
<dbReference type="AlphaFoldDB" id="A0AAW0QNX1"/>
<dbReference type="Pfam" id="PF03914">
    <property type="entry name" value="CBF"/>
    <property type="match status" value="1"/>
</dbReference>
<protein>
    <submittedName>
        <fullName evidence="4">CBF/Mak21 family-domain-containing protein</fullName>
    </submittedName>
</protein>
<dbReference type="EMBL" id="JAQQWP010000006">
    <property type="protein sequence ID" value="KAK8113740.1"/>
    <property type="molecule type" value="Genomic_DNA"/>
</dbReference>
<feature type="compositionally biased region" description="Basic and acidic residues" evidence="2">
    <location>
        <begin position="87"/>
        <end position="106"/>
    </location>
</feature>
<reference evidence="4 5" key="1">
    <citation type="submission" date="2023-01" db="EMBL/GenBank/DDBJ databases">
        <title>Analysis of 21 Apiospora genomes using comparative genomics revels a genus with tremendous synthesis potential of carbohydrate active enzymes and secondary metabolites.</title>
        <authorList>
            <person name="Sorensen T."/>
        </authorList>
    </citation>
    <scope>NUCLEOTIDE SEQUENCE [LARGE SCALE GENOMIC DNA]</scope>
    <source>
        <strain evidence="4 5">CBS 117206</strain>
    </source>
</reference>
<comment type="similarity">
    <text evidence="1">Belongs to the CBF/MAK21 family.</text>
</comment>
<evidence type="ECO:0000313" key="5">
    <source>
        <dbReference type="Proteomes" id="UP001392437"/>
    </source>
</evidence>
<dbReference type="PANTHER" id="PTHR12048:SF0">
    <property type="entry name" value="CCAAT_ENHANCER-BINDING PROTEIN ZETA"/>
    <property type="match status" value="1"/>
</dbReference>
<feature type="compositionally biased region" description="Basic and acidic residues" evidence="2">
    <location>
        <begin position="571"/>
        <end position="582"/>
    </location>
</feature>
<feature type="compositionally biased region" description="Acidic residues" evidence="2">
    <location>
        <begin position="152"/>
        <end position="163"/>
    </location>
</feature>
<evidence type="ECO:0000256" key="1">
    <source>
        <dbReference type="ARBA" id="ARBA00007797"/>
    </source>
</evidence>
<evidence type="ECO:0000256" key="2">
    <source>
        <dbReference type="SAM" id="MobiDB-lite"/>
    </source>
</evidence>
<organism evidence="4 5">
    <name type="scientific">Apiospora kogelbergensis</name>
    <dbReference type="NCBI Taxonomy" id="1337665"/>
    <lineage>
        <taxon>Eukaryota</taxon>
        <taxon>Fungi</taxon>
        <taxon>Dikarya</taxon>
        <taxon>Ascomycota</taxon>
        <taxon>Pezizomycotina</taxon>
        <taxon>Sordariomycetes</taxon>
        <taxon>Xylariomycetidae</taxon>
        <taxon>Amphisphaeriales</taxon>
        <taxon>Apiosporaceae</taxon>
        <taxon>Apiospora</taxon>
    </lineage>
</organism>
<evidence type="ECO:0000259" key="3">
    <source>
        <dbReference type="Pfam" id="PF03914"/>
    </source>
</evidence>
<feature type="domain" description="CCAAT-binding factor" evidence="3">
    <location>
        <begin position="631"/>
        <end position="800"/>
    </location>
</feature>
<sequence>MSAFTDAALSSLTAKIDKKLSEQKAGIKPKSTDSSKAAGKPKAADKPKSSDKPKPADKAKPAGKPKSQDKPKPSEPAQSPANLKRKRQEEKTEQASNKKDRKDHSSKPPGNQNKPKKSDQNDKPPTPKRGQGPNALLDEIMALGGDEKDLELVGDVDSEDETYGDQKGGDKDLQAELAKFASGLGFEKVQPEEAVEEEEEEDEEEAPKKKKRRRRKKHPSRRRKSQRARIFEARADWHATELRELPEPKSDNVAPFLSALNSLKTYATSLLDEDIAAYSKTLSATSSHKFMSTIMSSGTVSDKTSALTLAIQESPVHSIKLLENLMGLAAKRSRGQALAAAAALVDLLGPGNILPPNRRLRPFTSQTGLIGTLQKFNTKTWSSNQSLPGKINKEHLVYWAFEDWLKDAYFKVIQTLETWCDDEVEYSRVRSIDMVYALLKEKPEQEANLLRLLVNKLGDRERKIASRASYLLLQLVNLHPGMKAVVIRSVEQEIIFKPGQSVRAKYYAVNTLNQTILSSKEPQIADSLLKIYFGMFVSLLKTGALADVDFSATSKIEKKKKKQRRSSGPPKESDKDANVGQGEREAAEKLVSAILTGINRAVPFSETDSSTLESHLDTLFKITHSSNFNTSIQALMLIQQLVATKHLATERFYRTLYESLLDHRLATSSKQALYLNLLYRSLKADVDVRRVKAFVKRMLQILHLQQPSFVCGILYLTMELYGAFPGLKTLLADPEEHDDVPDASPEDDAVTDGLIADSARPKDAYDGRKRNPEYSNAHLSCLWELIPFLNHYHPSVDVYAKSLLNGLKPAQKPDLANHTLIHFLDKFVYRNPKASDGMKGNSLMQPVAATGQGPILLSSKSSAKTGAPLNSAAFWNKKAGDVAVEDVFFHEYFNQIGKPAQAERVKKAKASAEDGAEGDESGDEDEIWNALTASRPEVEGDDESDVGSDFADLMSLDGSGDEAGGDAEEEMDVDGMSEGSAPDFSDVSSLGFSDEDDDEGGAVVADEKEDEKKPLSERTKRKKMLRSLPTFATADDYAAMLAEEDDGNY</sequence>
<dbReference type="InterPro" id="IPR016024">
    <property type="entry name" value="ARM-type_fold"/>
</dbReference>
<feature type="region of interest" description="Disordered" evidence="2">
    <location>
        <begin position="557"/>
        <end position="582"/>
    </location>
</feature>
<feature type="compositionally biased region" description="Acidic residues" evidence="2">
    <location>
        <begin position="914"/>
        <end position="927"/>
    </location>
</feature>
<comment type="caution">
    <text evidence="4">The sequence shown here is derived from an EMBL/GenBank/DDBJ whole genome shotgun (WGS) entry which is preliminary data.</text>
</comment>
<dbReference type="SUPFAM" id="SSF48371">
    <property type="entry name" value="ARM repeat"/>
    <property type="match status" value="1"/>
</dbReference>
<feature type="compositionally biased region" description="Acidic residues" evidence="2">
    <location>
        <begin position="193"/>
        <end position="205"/>
    </location>
</feature>
<feature type="compositionally biased region" description="Basic and acidic residues" evidence="2">
    <location>
        <begin position="42"/>
        <end position="73"/>
    </location>
</feature>
<feature type="region of interest" description="Disordered" evidence="2">
    <location>
        <begin position="19"/>
        <end position="229"/>
    </location>
</feature>
<dbReference type="Proteomes" id="UP001392437">
    <property type="component" value="Unassembled WGS sequence"/>
</dbReference>